<dbReference type="EC" id="2.7.11.1" evidence="8"/>
<evidence type="ECO:0000256" key="4">
    <source>
        <dbReference type="ARBA" id="ARBA00022840"/>
    </source>
</evidence>
<keyword evidence="6" id="KW-0812">Transmembrane</keyword>
<dbReference type="Proteomes" id="UP000317648">
    <property type="component" value="Chromosome"/>
</dbReference>
<dbReference type="PROSITE" id="PS50011">
    <property type="entry name" value="PROTEIN_KINASE_DOM"/>
    <property type="match status" value="1"/>
</dbReference>
<dbReference type="InterPro" id="IPR017441">
    <property type="entry name" value="Protein_kinase_ATP_BS"/>
</dbReference>
<dbReference type="GO" id="GO:0005524">
    <property type="term" value="F:ATP binding"/>
    <property type="evidence" value="ECO:0007669"/>
    <property type="project" value="UniProtKB-UniRule"/>
</dbReference>
<dbReference type="SMART" id="SM00220">
    <property type="entry name" value="S_TKc"/>
    <property type="match status" value="1"/>
</dbReference>
<evidence type="ECO:0000256" key="2">
    <source>
        <dbReference type="ARBA" id="ARBA00022741"/>
    </source>
</evidence>
<keyword evidence="9" id="KW-1185">Reference proteome</keyword>
<keyword evidence="2 5" id="KW-0547">Nucleotide-binding</keyword>
<evidence type="ECO:0000256" key="1">
    <source>
        <dbReference type="ARBA" id="ARBA00022679"/>
    </source>
</evidence>
<dbReference type="AlphaFoldDB" id="A0A518DR74"/>
<dbReference type="OrthoDB" id="6111975at2"/>
<evidence type="ECO:0000259" key="7">
    <source>
        <dbReference type="PROSITE" id="PS50011"/>
    </source>
</evidence>
<dbReference type="EMBL" id="CP036433">
    <property type="protein sequence ID" value="QDU94337.1"/>
    <property type="molecule type" value="Genomic_DNA"/>
</dbReference>
<dbReference type="Gene3D" id="1.10.510.10">
    <property type="entry name" value="Transferase(Phosphotransferase) domain 1"/>
    <property type="match status" value="1"/>
</dbReference>
<keyword evidence="4 5" id="KW-0067">ATP-binding</keyword>
<gene>
    <name evidence="8" type="primary">stkP_2</name>
    <name evidence="8" type="ORF">Pla8534_21260</name>
</gene>
<feature type="transmembrane region" description="Helical" evidence="6">
    <location>
        <begin position="429"/>
        <end position="451"/>
    </location>
</feature>
<dbReference type="InterPro" id="IPR000719">
    <property type="entry name" value="Prot_kinase_dom"/>
</dbReference>
<keyword evidence="3 8" id="KW-0418">Kinase</keyword>
<keyword evidence="1 8" id="KW-0808">Transferase</keyword>
<keyword evidence="6" id="KW-1133">Transmembrane helix</keyword>
<dbReference type="GO" id="GO:0004674">
    <property type="term" value="F:protein serine/threonine kinase activity"/>
    <property type="evidence" value="ECO:0007669"/>
    <property type="project" value="UniProtKB-EC"/>
</dbReference>
<reference evidence="8 9" key="1">
    <citation type="submission" date="2019-02" db="EMBL/GenBank/DDBJ databases">
        <title>Deep-cultivation of Planctomycetes and their phenomic and genomic characterization uncovers novel biology.</title>
        <authorList>
            <person name="Wiegand S."/>
            <person name="Jogler M."/>
            <person name="Boedeker C."/>
            <person name="Pinto D."/>
            <person name="Vollmers J."/>
            <person name="Rivas-Marin E."/>
            <person name="Kohn T."/>
            <person name="Peeters S.H."/>
            <person name="Heuer A."/>
            <person name="Rast P."/>
            <person name="Oberbeckmann S."/>
            <person name="Bunk B."/>
            <person name="Jeske O."/>
            <person name="Meyerdierks A."/>
            <person name="Storesund J.E."/>
            <person name="Kallscheuer N."/>
            <person name="Luecker S."/>
            <person name="Lage O.M."/>
            <person name="Pohl T."/>
            <person name="Merkel B.J."/>
            <person name="Hornburger P."/>
            <person name="Mueller R.-W."/>
            <person name="Bruemmer F."/>
            <person name="Labrenz M."/>
            <person name="Spormann A.M."/>
            <person name="Op den Camp H."/>
            <person name="Overmann J."/>
            <person name="Amann R."/>
            <person name="Jetten M.S.M."/>
            <person name="Mascher T."/>
            <person name="Medema M.H."/>
            <person name="Devos D.P."/>
            <person name="Kaster A.-K."/>
            <person name="Ovreas L."/>
            <person name="Rohde M."/>
            <person name="Galperin M.Y."/>
            <person name="Jogler C."/>
        </authorList>
    </citation>
    <scope>NUCLEOTIDE SEQUENCE [LARGE SCALE GENOMIC DNA]</scope>
    <source>
        <strain evidence="8 9">Pla85_3_4</strain>
    </source>
</reference>
<dbReference type="InterPro" id="IPR011009">
    <property type="entry name" value="Kinase-like_dom_sf"/>
</dbReference>
<dbReference type="Pfam" id="PF00069">
    <property type="entry name" value="Pkinase"/>
    <property type="match status" value="1"/>
</dbReference>
<dbReference type="PANTHER" id="PTHR43289:SF6">
    <property type="entry name" value="SERINE_THREONINE-PROTEIN KINASE NEKL-3"/>
    <property type="match status" value="1"/>
</dbReference>
<evidence type="ECO:0000256" key="3">
    <source>
        <dbReference type="ARBA" id="ARBA00022777"/>
    </source>
</evidence>
<dbReference type="Gene3D" id="3.30.200.20">
    <property type="entry name" value="Phosphorylase Kinase, domain 1"/>
    <property type="match status" value="1"/>
</dbReference>
<accession>A0A518DR74</accession>
<evidence type="ECO:0000256" key="5">
    <source>
        <dbReference type="PROSITE-ProRule" id="PRU10141"/>
    </source>
</evidence>
<evidence type="ECO:0000256" key="6">
    <source>
        <dbReference type="SAM" id="Phobius"/>
    </source>
</evidence>
<dbReference type="RefSeq" id="WP_145052584.1">
    <property type="nucleotide sequence ID" value="NZ_CP036433.1"/>
</dbReference>
<dbReference type="CDD" id="cd14014">
    <property type="entry name" value="STKc_PknB_like"/>
    <property type="match status" value="1"/>
</dbReference>
<feature type="binding site" evidence="5">
    <location>
        <position position="135"/>
    </location>
    <ligand>
        <name>ATP</name>
        <dbReference type="ChEBI" id="CHEBI:30616"/>
    </ligand>
</feature>
<organism evidence="8 9">
    <name type="scientific">Lignipirellula cremea</name>
    <dbReference type="NCBI Taxonomy" id="2528010"/>
    <lineage>
        <taxon>Bacteria</taxon>
        <taxon>Pseudomonadati</taxon>
        <taxon>Planctomycetota</taxon>
        <taxon>Planctomycetia</taxon>
        <taxon>Pirellulales</taxon>
        <taxon>Pirellulaceae</taxon>
        <taxon>Lignipirellula</taxon>
    </lineage>
</organism>
<proteinExistence type="predicted"/>
<name>A0A518DR74_9BACT</name>
<dbReference type="InterPro" id="IPR008271">
    <property type="entry name" value="Ser/Thr_kinase_AS"/>
</dbReference>
<dbReference type="PROSITE" id="PS00107">
    <property type="entry name" value="PROTEIN_KINASE_ATP"/>
    <property type="match status" value="1"/>
</dbReference>
<keyword evidence="6" id="KW-0472">Membrane</keyword>
<dbReference type="KEGG" id="lcre:Pla8534_21260"/>
<dbReference type="PANTHER" id="PTHR43289">
    <property type="entry name" value="MITOGEN-ACTIVATED PROTEIN KINASE KINASE KINASE 20-RELATED"/>
    <property type="match status" value="1"/>
</dbReference>
<dbReference type="SUPFAM" id="SSF56112">
    <property type="entry name" value="Protein kinase-like (PK-like)"/>
    <property type="match status" value="1"/>
</dbReference>
<feature type="domain" description="Protein kinase" evidence="7">
    <location>
        <begin position="106"/>
        <end position="372"/>
    </location>
</feature>
<protein>
    <submittedName>
        <fullName evidence="8">Serine/threonine-protein kinase StkP</fullName>
        <ecNumber evidence="8">2.7.11.1</ecNumber>
    </submittedName>
</protein>
<evidence type="ECO:0000313" key="8">
    <source>
        <dbReference type="EMBL" id="QDU94337.1"/>
    </source>
</evidence>
<sequence length="733" mass="79798">MCENASTAGFGACPSEQELLDFHSGVISESALEDIEAHLHLCGLCLERLEELPERPEMQALRHGWSTLEQLKPLGLAAFSRQLSRKLAVIRPTAEMASPPRRIGAWLLQEQIGSGGMGRVYRALHEILETTVALKILEAQPHDDLARMRFLMEMTAIGQVNSPHVVRAVDAGAEAQGYYLAMELVDGCDLGKLIFSEKRLPFADACGIIRQTALGLQAIHESGLIHRDLKPANLMLSAAGQVKILDLGLASWQVSADYAPQQNASRTMLGTLDYMSPEQSEARPIDARCDLYSLGCTFYHLLTGRAPFATPAYASAIRKIQAHCFEQPIAVRHFCPDIPDEAADLVAQLMAKSPAARPASAAEVADRLAPLASPRNLSLLVERAQQKWLEPVADDTPLSISLDPTQILERPADLTTEQIAPDRRLHAGWLLATGLLLLLGLFATALAAIYWQAAAPHSPAARSPVQPSGVAASTLPADASQTAVVHPTIQDFFEDLAPDALVPSRRYPLLNRKPHKLFWPGDELSSYTFDPVRKSLAVQSSAVSLFSLGQVTQPNFSLRFDLYQSSGSGGIGVFWGFQPDVLNGQPCHRFQLLELQVASTDAIGRHQYRFRRSQVYACSKQPAGDQPGGSDPFWARSGDTQFHSISLASQAMELHWRANQLELTCGPDGRESVHWRGIELTELRPSREPPADVAIPHAAADSQASQGHFGLYLSRASGQLPQASITLGPQVAP</sequence>
<evidence type="ECO:0000313" key="9">
    <source>
        <dbReference type="Proteomes" id="UP000317648"/>
    </source>
</evidence>
<dbReference type="PROSITE" id="PS00108">
    <property type="entry name" value="PROTEIN_KINASE_ST"/>
    <property type="match status" value="1"/>
</dbReference>